<accession>A0ABV2TMJ7</accession>
<evidence type="ECO:0000256" key="15">
    <source>
        <dbReference type="SAM" id="Coils"/>
    </source>
</evidence>
<evidence type="ECO:0000256" key="5">
    <source>
        <dbReference type="ARBA" id="ARBA00022781"/>
    </source>
</evidence>
<comment type="subunit">
    <text evidence="13">F-type ATPases have 2 components, F(1) - the catalytic core - and F(0) - the membrane proton channel. F(1) has five subunits: alpha(3), beta(3), gamma(1), delta(1), epsilon(1). F(0) has three main subunits: a(1), b(2) and c(10-14). The alpha and beta chains form an alternating ring which encloses part of the gamma chain. F(1) is attached to F(0) by a central stalk formed by the gamma and epsilon chains, while a peripheral stalk is formed by the delta and b chains.</text>
</comment>
<dbReference type="Pfam" id="PF00213">
    <property type="entry name" value="OSCP"/>
    <property type="match status" value="1"/>
</dbReference>
<keyword evidence="17" id="KW-1185">Reference proteome</keyword>
<dbReference type="HAMAP" id="MF_01398">
    <property type="entry name" value="ATP_synth_b_bprime"/>
    <property type="match status" value="1"/>
</dbReference>
<reference evidence="16 17" key="1">
    <citation type="submission" date="2024-07" db="EMBL/GenBank/DDBJ databases">
        <title>Uliginosibacterium flavum JJ3220;KACC:17644.</title>
        <authorList>
            <person name="Kim M.K."/>
        </authorList>
    </citation>
    <scope>NUCLEOTIDE SEQUENCE [LARGE SCALE GENOMIC DNA]</scope>
    <source>
        <strain evidence="16 17">KACC:17644</strain>
    </source>
</reference>
<dbReference type="Pfam" id="PF00430">
    <property type="entry name" value="ATP-synt_B"/>
    <property type="match status" value="1"/>
</dbReference>
<evidence type="ECO:0000256" key="14">
    <source>
        <dbReference type="RuleBase" id="RU003848"/>
    </source>
</evidence>
<evidence type="ECO:0000256" key="10">
    <source>
        <dbReference type="ARBA" id="ARBA00025198"/>
    </source>
</evidence>
<comment type="caution">
    <text evidence="16">The sequence shown here is derived from an EMBL/GenBank/DDBJ whole genome shotgun (WGS) entry which is preliminary data.</text>
</comment>
<dbReference type="EMBL" id="JBEWZI010000013">
    <property type="protein sequence ID" value="MET7015144.1"/>
    <property type="molecule type" value="Genomic_DNA"/>
</dbReference>
<dbReference type="InterPro" id="IPR050059">
    <property type="entry name" value="ATP_synthase_B_chain"/>
</dbReference>
<dbReference type="Proteomes" id="UP001549691">
    <property type="component" value="Unassembled WGS sequence"/>
</dbReference>
<keyword evidence="6 13" id="KW-1133">Transmembrane helix</keyword>
<keyword evidence="3 13" id="KW-0138">CF(0)</keyword>
<keyword evidence="4 13" id="KW-0812">Transmembrane</keyword>
<dbReference type="InterPro" id="IPR002146">
    <property type="entry name" value="ATP_synth_b/b'su_bac/chlpt"/>
</dbReference>
<keyword evidence="8 13" id="KW-0472">Membrane</keyword>
<feature type="coiled-coil region" evidence="15">
    <location>
        <begin position="31"/>
        <end position="127"/>
    </location>
</feature>
<gene>
    <name evidence="13" type="primary">atpF</name>
    <name evidence="16" type="ORF">ABXR19_13190</name>
</gene>
<keyword evidence="7 13" id="KW-0406">Ion transport</keyword>
<proteinExistence type="inferred from homology"/>
<protein>
    <recommendedName>
        <fullName evidence="13">ATP synthase subunit b</fullName>
    </recommendedName>
    <alternativeName>
        <fullName evidence="13">ATP synthase F(0) sector subunit b</fullName>
    </alternativeName>
    <alternativeName>
        <fullName evidence="13">ATPase subunit I</fullName>
    </alternativeName>
    <alternativeName>
        <fullName evidence="13">F-type ATPase subunit b</fullName>
        <shortName evidence="13">F-ATPase subunit b</shortName>
    </alternativeName>
</protein>
<evidence type="ECO:0000256" key="8">
    <source>
        <dbReference type="ARBA" id="ARBA00023136"/>
    </source>
</evidence>
<evidence type="ECO:0000256" key="2">
    <source>
        <dbReference type="ARBA" id="ARBA00022448"/>
    </source>
</evidence>
<evidence type="ECO:0000256" key="1">
    <source>
        <dbReference type="ARBA" id="ARBA00005513"/>
    </source>
</evidence>
<evidence type="ECO:0000256" key="3">
    <source>
        <dbReference type="ARBA" id="ARBA00022547"/>
    </source>
</evidence>
<sequence>MSLDWSTFFLQIINFLALVWILKHFLYKPILATLAQRRAAIAKTLEQAQAAEARAAALLTDYETRQAAWEQEKAAARADFAAAQEQEHARQMAALTLDLAKERERNAAQEARRLSELQQQIEAAAMARSARFASALLGRLAGPALEAQLLELLIEDLPHLPEAQVAGLRSATQASTEPARVISAYPLNLAQREALAQELSAQLDHPLRIDFTEDRDLIAGLRIVLGPWQLNLSLADELRQFAAAGSHVE</sequence>
<keyword evidence="13" id="KW-1003">Cell membrane</keyword>
<evidence type="ECO:0000256" key="9">
    <source>
        <dbReference type="ARBA" id="ARBA00023310"/>
    </source>
</evidence>
<evidence type="ECO:0000256" key="12">
    <source>
        <dbReference type="ARBA" id="ARBA00037847"/>
    </source>
</evidence>
<comment type="function">
    <text evidence="11">Component of the F(0) channel, it forms part of the peripheral stalk, linking F(1) to F(0). The b'-subunit is a diverged and duplicated form of b found in plants and photosynthetic bacteria.</text>
</comment>
<comment type="function">
    <text evidence="10 13">F(1)F(0) ATP synthase produces ATP from ADP in the presence of a proton or sodium gradient. F-type ATPases consist of two structural domains, F(1) containing the extramembraneous catalytic core and F(0) containing the membrane proton channel, linked together by a central stalk and a peripheral stalk. During catalysis, ATP synthesis in the catalytic domain of F(1) is coupled via a rotary mechanism of the central stalk subunits to proton translocation.</text>
</comment>
<evidence type="ECO:0000256" key="6">
    <source>
        <dbReference type="ARBA" id="ARBA00022989"/>
    </source>
</evidence>
<dbReference type="PANTHER" id="PTHR33445:SF2">
    <property type="entry name" value="ATP SYNTHASE SUBUNIT B', CHLOROPLASTIC"/>
    <property type="match status" value="1"/>
</dbReference>
<feature type="transmembrane region" description="Helical" evidence="13">
    <location>
        <begin position="6"/>
        <end position="27"/>
    </location>
</feature>
<evidence type="ECO:0000256" key="11">
    <source>
        <dbReference type="ARBA" id="ARBA00025614"/>
    </source>
</evidence>
<keyword evidence="15" id="KW-0175">Coiled coil</keyword>
<comment type="subcellular location">
    <subcellularLocation>
        <location evidence="13">Cell membrane</location>
        <topology evidence="13">Single-pass membrane protein</topology>
    </subcellularLocation>
    <subcellularLocation>
        <location evidence="12">Endomembrane system</location>
        <topology evidence="12">Single-pass membrane protein</topology>
    </subcellularLocation>
</comment>
<evidence type="ECO:0000256" key="13">
    <source>
        <dbReference type="HAMAP-Rule" id="MF_01398"/>
    </source>
</evidence>
<evidence type="ECO:0000313" key="17">
    <source>
        <dbReference type="Proteomes" id="UP001549691"/>
    </source>
</evidence>
<dbReference type="PANTHER" id="PTHR33445">
    <property type="entry name" value="ATP SYNTHASE SUBUNIT B', CHLOROPLASTIC"/>
    <property type="match status" value="1"/>
</dbReference>
<name>A0ABV2TMJ7_9RHOO</name>
<evidence type="ECO:0000313" key="16">
    <source>
        <dbReference type="EMBL" id="MET7015144.1"/>
    </source>
</evidence>
<keyword evidence="2 13" id="KW-0813">Transport</keyword>
<dbReference type="CDD" id="cd06503">
    <property type="entry name" value="ATP-synt_Fo_b"/>
    <property type="match status" value="1"/>
</dbReference>
<comment type="similarity">
    <text evidence="1 13 14">Belongs to the ATPase B chain family.</text>
</comment>
<dbReference type="InterPro" id="IPR000711">
    <property type="entry name" value="ATPase_OSCP/dsu"/>
</dbReference>
<evidence type="ECO:0000256" key="7">
    <source>
        <dbReference type="ARBA" id="ARBA00023065"/>
    </source>
</evidence>
<evidence type="ECO:0000256" key="4">
    <source>
        <dbReference type="ARBA" id="ARBA00022692"/>
    </source>
</evidence>
<keyword evidence="5 13" id="KW-0375">Hydrogen ion transport</keyword>
<keyword evidence="9 13" id="KW-0066">ATP synthesis</keyword>
<organism evidence="16 17">
    <name type="scientific">Uliginosibacterium flavum</name>
    <dbReference type="NCBI Taxonomy" id="1396831"/>
    <lineage>
        <taxon>Bacteria</taxon>
        <taxon>Pseudomonadati</taxon>
        <taxon>Pseudomonadota</taxon>
        <taxon>Betaproteobacteria</taxon>
        <taxon>Rhodocyclales</taxon>
        <taxon>Zoogloeaceae</taxon>
        <taxon>Uliginosibacterium</taxon>
    </lineage>
</organism>